<protein>
    <submittedName>
        <fullName evidence="2">Uncharacterized protein</fullName>
    </submittedName>
</protein>
<feature type="compositionally biased region" description="Polar residues" evidence="1">
    <location>
        <begin position="245"/>
        <end position="263"/>
    </location>
</feature>
<keyword evidence="3" id="KW-1185">Reference proteome</keyword>
<sequence>MNNLNALKPSALDWLSFPPSSPGDLQAPHPDLFDLELEASIGTLPQSDQEQLQLLNIELTDPYAFVRSNTPRCGPPSTFTVSSESTYGETYSSRSESVYSYSDYDSSATNYNVDLGIDFSKFSVDVDAAAAEAKEQLNAAAAATRVKDEPENAFSLLPKGDKGGNAITAGMFSVPYPPADVARHSSYHEGLRSAVTAANAAQSANDYYTSAIYNHKSLTAPQATISPSTLVPLIVPSSLRPMDHNSVSPTPSNNSAGLSASQLDESRDPRKKYKCPSCPRGKYSSSIHI</sequence>
<dbReference type="Proteomes" id="UP000054279">
    <property type="component" value="Unassembled WGS sequence"/>
</dbReference>
<organism evidence="2 3">
    <name type="scientific">Sphaerobolus stellatus (strain SS14)</name>
    <dbReference type="NCBI Taxonomy" id="990650"/>
    <lineage>
        <taxon>Eukaryota</taxon>
        <taxon>Fungi</taxon>
        <taxon>Dikarya</taxon>
        <taxon>Basidiomycota</taxon>
        <taxon>Agaricomycotina</taxon>
        <taxon>Agaricomycetes</taxon>
        <taxon>Phallomycetidae</taxon>
        <taxon>Geastrales</taxon>
        <taxon>Sphaerobolaceae</taxon>
        <taxon>Sphaerobolus</taxon>
    </lineage>
</organism>
<dbReference type="EMBL" id="KN837504">
    <property type="protein sequence ID" value="KIJ24312.1"/>
    <property type="molecule type" value="Genomic_DNA"/>
</dbReference>
<evidence type="ECO:0000313" key="3">
    <source>
        <dbReference type="Proteomes" id="UP000054279"/>
    </source>
</evidence>
<dbReference type="HOGENOM" id="CLU_963689_0_0_1"/>
<evidence type="ECO:0000256" key="1">
    <source>
        <dbReference type="SAM" id="MobiDB-lite"/>
    </source>
</evidence>
<gene>
    <name evidence="2" type="ORF">M422DRAFT_72386</name>
</gene>
<evidence type="ECO:0000313" key="2">
    <source>
        <dbReference type="EMBL" id="KIJ24312.1"/>
    </source>
</evidence>
<dbReference type="OrthoDB" id="8117402at2759"/>
<proteinExistence type="predicted"/>
<reference evidence="2 3" key="1">
    <citation type="submission" date="2014-06" db="EMBL/GenBank/DDBJ databases">
        <title>Evolutionary Origins and Diversification of the Mycorrhizal Mutualists.</title>
        <authorList>
            <consortium name="DOE Joint Genome Institute"/>
            <consortium name="Mycorrhizal Genomics Consortium"/>
            <person name="Kohler A."/>
            <person name="Kuo A."/>
            <person name="Nagy L.G."/>
            <person name="Floudas D."/>
            <person name="Copeland A."/>
            <person name="Barry K.W."/>
            <person name="Cichocki N."/>
            <person name="Veneault-Fourrey C."/>
            <person name="LaButti K."/>
            <person name="Lindquist E.A."/>
            <person name="Lipzen A."/>
            <person name="Lundell T."/>
            <person name="Morin E."/>
            <person name="Murat C."/>
            <person name="Riley R."/>
            <person name="Ohm R."/>
            <person name="Sun H."/>
            <person name="Tunlid A."/>
            <person name="Henrissat B."/>
            <person name="Grigoriev I.V."/>
            <person name="Hibbett D.S."/>
            <person name="Martin F."/>
        </authorList>
    </citation>
    <scope>NUCLEOTIDE SEQUENCE [LARGE SCALE GENOMIC DNA]</scope>
    <source>
        <strain evidence="2 3">SS14</strain>
    </source>
</reference>
<accession>A0A0C9U5B8</accession>
<feature type="region of interest" description="Disordered" evidence="1">
    <location>
        <begin position="241"/>
        <end position="289"/>
    </location>
</feature>
<dbReference type="AlphaFoldDB" id="A0A0C9U5B8"/>
<name>A0A0C9U5B8_SPHS4</name>